<dbReference type="OrthoDB" id="4159838at2759"/>
<protein>
    <submittedName>
        <fullName evidence="2">Uncharacterized protein</fullName>
    </submittedName>
</protein>
<proteinExistence type="predicted"/>
<feature type="compositionally biased region" description="Acidic residues" evidence="1">
    <location>
        <begin position="610"/>
        <end position="630"/>
    </location>
</feature>
<dbReference type="Proteomes" id="UP000785200">
    <property type="component" value="Unassembled WGS sequence"/>
</dbReference>
<sequence length="769" mass="85797">MREIRKETPTARYTIYEGIYNGLEALLKATNLEGPPKNRVGSKSLLALCLRTVPRYITHEEELFITHMEVTKSKSAINNRDISTEIYDDLEAFGCNGKGWKHFRNIVRSHGIQLLSDAIRVGSLDAEFIGILITQCIHTRAVGEAEILLSTLLSTTKFPAPKSVFNRFDDDPAMRPLSMLWKFVEITGNYSFQYREMSALISTGILPLSWLATKELGPFWTKAIQALPNGSNDTDALQFMDTVLPLLAQSGPSACGNDRSINGDGLMLDAVKQTFSSLLTTLSSIVLLSGEADNHVLGRSASAKRIEYDHFVALARSCLMQWELYCNHNTQGTLLVIANLILRDNDHHSPESELDLMRTLFNHLHHMGKETSILPSYHEIVSFICSIARCCGRGASSSGFEYLENLHQKLESLIRESDAEGGNLVREILADSALAFAQEIPDRNYLDYADAMEAKVHRMETNRRVSLTPGHPVDNSRTGFRWEEGISEWVMATPHISTRKCHDSMKFPRAHQSECETPFRPTNQRKFKKPTLPNARTHGLQSLVPISTTACQSKSFESSPISRSPTLGSDDDDDAVNGPAENERIRHDKAGGSLSRHYPQVNTPESSDSSGDELASDSTDQDQSDDEGPGEELLPSSPRSKSLSDFERTSSPQSEKSLTDASFASVSTTNSLRSKELRSGRRHIDRVPRLSRRVLRRSLQWQMFDDDGSDDELSFISVSSEGFSTLQDITTNVGARIRRHQQTKPEPDPKSVRQFNDSLLGDSEDELCI</sequence>
<reference evidence="2" key="1">
    <citation type="submission" date="2019-07" db="EMBL/GenBank/DDBJ databases">
        <title>Hyphodiscus hymeniophilus genome sequencing and assembly.</title>
        <authorList>
            <person name="Kramer G."/>
            <person name="Nodwell J."/>
        </authorList>
    </citation>
    <scope>NUCLEOTIDE SEQUENCE</scope>
    <source>
        <strain evidence="2">ATCC 34498</strain>
    </source>
</reference>
<comment type="caution">
    <text evidence="2">The sequence shown here is derived from an EMBL/GenBank/DDBJ whole genome shotgun (WGS) entry which is preliminary data.</text>
</comment>
<keyword evidence="3" id="KW-1185">Reference proteome</keyword>
<evidence type="ECO:0000256" key="1">
    <source>
        <dbReference type="SAM" id="MobiDB-lite"/>
    </source>
</evidence>
<feature type="compositionally biased region" description="Polar residues" evidence="1">
    <location>
        <begin position="649"/>
        <end position="672"/>
    </location>
</feature>
<feature type="compositionally biased region" description="Polar residues" evidence="1">
    <location>
        <begin position="600"/>
        <end position="609"/>
    </location>
</feature>
<name>A0A9P7AUF7_9HELO</name>
<feature type="compositionally biased region" description="Polar residues" evidence="1">
    <location>
        <begin position="544"/>
        <end position="567"/>
    </location>
</feature>
<feature type="compositionally biased region" description="Basic and acidic residues" evidence="1">
    <location>
        <begin position="581"/>
        <end position="590"/>
    </location>
</feature>
<evidence type="ECO:0000313" key="2">
    <source>
        <dbReference type="EMBL" id="KAG0646724.1"/>
    </source>
</evidence>
<feature type="region of interest" description="Disordered" evidence="1">
    <location>
        <begin position="510"/>
        <end position="684"/>
    </location>
</feature>
<organism evidence="2 3">
    <name type="scientific">Hyphodiscus hymeniophilus</name>
    <dbReference type="NCBI Taxonomy" id="353542"/>
    <lineage>
        <taxon>Eukaryota</taxon>
        <taxon>Fungi</taxon>
        <taxon>Dikarya</taxon>
        <taxon>Ascomycota</taxon>
        <taxon>Pezizomycotina</taxon>
        <taxon>Leotiomycetes</taxon>
        <taxon>Helotiales</taxon>
        <taxon>Hyphodiscaceae</taxon>
        <taxon>Hyphodiscus</taxon>
    </lineage>
</organism>
<dbReference type="AlphaFoldDB" id="A0A9P7AUF7"/>
<feature type="region of interest" description="Disordered" evidence="1">
    <location>
        <begin position="738"/>
        <end position="769"/>
    </location>
</feature>
<evidence type="ECO:0000313" key="3">
    <source>
        <dbReference type="Proteomes" id="UP000785200"/>
    </source>
</evidence>
<gene>
    <name evidence="2" type="ORF">D0Z07_6433</name>
</gene>
<dbReference type="EMBL" id="VNKQ01000014">
    <property type="protein sequence ID" value="KAG0646724.1"/>
    <property type="molecule type" value="Genomic_DNA"/>
</dbReference>
<accession>A0A9P7AUF7</accession>